<evidence type="ECO:0000313" key="1">
    <source>
        <dbReference type="EMBL" id="CYV58596.1"/>
    </source>
</evidence>
<dbReference type="PATRIC" id="fig|1307.473.peg.188"/>
<organism evidence="1 2">
    <name type="scientific">Streptococcus suis</name>
    <dbReference type="NCBI Taxonomy" id="1307"/>
    <lineage>
        <taxon>Bacteria</taxon>
        <taxon>Bacillati</taxon>
        <taxon>Bacillota</taxon>
        <taxon>Bacilli</taxon>
        <taxon>Lactobacillales</taxon>
        <taxon>Streptococcaceae</taxon>
        <taxon>Streptococcus</taxon>
    </lineage>
</organism>
<protein>
    <recommendedName>
        <fullName evidence="3">Modification methylase Sau96I</fullName>
    </recommendedName>
</protein>
<name>A0A0N1J3W8_STRSU</name>
<dbReference type="AlphaFoldDB" id="A0A0N1J3W8"/>
<accession>A0A0N1J3W8</accession>
<gene>
    <name evidence="1" type="ORF">ERS132441_00695</name>
</gene>
<evidence type="ECO:0008006" key="3">
    <source>
        <dbReference type="Google" id="ProtNLM"/>
    </source>
</evidence>
<reference evidence="1 2" key="1">
    <citation type="submission" date="2016-02" db="EMBL/GenBank/DDBJ databases">
        <authorList>
            <consortium name="Pathogen Informatics"/>
        </authorList>
    </citation>
    <scope>NUCLEOTIDE SEQUENCE [LARGE SCALE GENOMIC DNA]</scope>
    <source>
        <strain evidence="1 2">LSS79</strain>
    </source>
</reference>
<proteinExistence type="predicted"/>
<dbReference type="Proteomes" id="UP000075193">
    <property type="component" value="Unassembled WGS sequence"/>
</dbReference>
<dbReference type="RefSeq" id="WP_029180494.1">
    <property type="nucleotide sequence ID" value="NZ_CEDF01000006.1"/>
</dbReference>
<dbReference type="EMBL" id="FIIC01000006">
    <property type="protein sequence ID" value="CYV58596.1"/>
    <property type="molecule type" value="Genomic_DNA"/>
</dbReference>
<evidence type="ECO:0000313" key="2">
    <source>
        <dbReference type="Proteomes" id="UP000075193"/>
    </source>
</evidence>
<sequence>MIRNELYEQLINSEPIGFIDPFTDLGEFDSIQMKFKQPVRSLVNKYSGKPYNAHWQNKIEEMRVLYIQYQRSLKLEDEEQAVHNRVRNKESKEHVHEIVTTYLKLGFRFKEIEARVSLFNTRLRRNWKRSDYVTTATPEVYLKRDLQDGICSCSSSIPKNMKIN</sequence>